<name>A0A1Z5K7C0_FISSO</name>
<evidence type="ECO:0000259" key="1">
    <source>
        <dbReference type="Pfam" id="PF03372"/>
    </source>
</evidence>
<comment type="caution">
    <text evidence="2">The sequence shown here is derived from an EMBL/GenBank/DDBJ whole genome shotgun (WGS) entry which is preliminary data.</text>
</comment>
<dbReference type="AlphaFoldDB" id="A0A1Z5K7C0"/>
<dbReference type="SUPFAM" id="SSF56219">
    <property type="entry name" value="DNase I-like"/>
    <property type="match status" value="1"/>
</dbReference>
<dbReference type="OrthoDB" id="276515at2759"/>
<reference evidence="2 3" key="1">
    <citation type="journal article" date="2015" name="Plant Cell">
        <title>Oil accumulation by the oleaginous diatom Fistulifera solaris as revealed by the genome and transcriptome.</title>
        <authorList>
            <person name="Tanaka T."/>
            <person name="Maeda Y."/>
            <person name="Veluchamy A."/>
            <person name="Tanaka M."/>
            <person name="Abida H."/>
            <person name="Marechal E."/>
            <person name="Bowler C."/>
            <person name="Muto M."/>
            <person name="Sunaga Y."/>
            <person name="Tanaka M."/>
            <person name="Yoshino T."/>
            <person name="Taniguchi T."/>
            <person name="Fukuda Y."/>
            <person name="Nemoto M."/>
            <person name="Matsumoto M."/>
            <person name="Wong P.S."/>
            <person name="Aburatani S."/>
            <person name="Fujibuchi W."/>
        </authorList>
    </citation>
    <scope>NUCLEOTIDE SEQUENCE [LARGE SCALE GENOMIC DNA]</scope>
    <source>
        <strain evidence="2 3">JPCC DA0580</strain>
    </source>
</reference>
<accession>A0A1Z5K7C0</accession>
<dbReference type="InParanoid" id="A0A1Z5K7C0"/>
<dbReference type="EMBL" id="BDSP01000173">
    <property type="protein sequence ID" value="GAX21818.1"/>
    <property type="molecule type" value="Genomic_DNA"/>
</dbReference>
<organism evidence="2 3">
    <name type="scientific">Fistulifera solaris</name>
    <name type="common">Oleaginous diatom</name>
    <dbReference type="NCBI Taxonomy" id="1519565"/>
    <lineage>
        <taxon>Eukaryota</taxon>
        <taxon>Sar</taxon>
        <taxon>Stramenopiles</taxon>
        <taxon>Ochrophyta</taxon>
        <taxon>Bacillariophyta</taxon>
        <taxon>Bacillariophyceae</taxon>
        <taxon>Bacillariophycidae</taxon>
        <taxon>Naviculales</taxon>
        <taxon>Naviculaceae</taxon>
        <taxon>Fistulifera</taxon>
    </lineage>
</organism>
<feature type="domain" description="Endonuclease/exonuclease/phosphatase" evidence="1">
    <location>
        <begin position="25"/>
        <end position="399"/>
    </location>
</feature>
<evidence type="ECO:0000313" key="3">
    <source>
        <dbReference type="Proteomes" id="UP000198406"/>
    </source>
</evidence>
<protein>
    <recommendedName>
        <fullName evidence="1">Endonuclease/exonuclease/phosphatase domain-containing protein</fullName>
    </recommendedName>
</protein>
<dbReference type="PANTHER" id="PTHR12121">
    <property type="entry name" value="CARBON CATABOLITE REPRESSOR PROTEIN 4"/>
    <property type="match status" value="1"/>
</dbReference>
<dbReference type="Gene3D" id="3.60.10.10">
    <property type="entry name" value="Endonuclease/exonuclease/phosphatase"/>
    <property type="match status" value="1"/>
</dbReference>
<gene>
    <name evidence="2" type="ORF">FisN_30Hh017</name>
</gene>
<sequence>MTIVQHLVGPALLPTPLEIPSLSVLTYNVLLPNSVDGWWNYKMYHPSCSDKYCSWEYRQQLLKERIAAVDADVVCLQEVSPLSFDDDFAFMTEELGYTGKEIFRRGRFRPATFWKRCELAAPAVHKDRTLLTAFRRDEQTWYVLNCHLQAGAEARRRVRQIQEGTKAVITLAKKLKEVEPEKNAKVIVCGDFNGGQECAAIRYLEDGVVDESFVEDGAPVVSSRKELPFQPPLRDVFDGKDAPPTLVVSELISLLVKHGSAYEQPQFTEDVLQRLERIFDRYATHIVEANERVMNVQDVERWLIAINGQVGRGSEFREAARQMGWTESAEGKDDASEGPTRITLPVDGYLTLEGFRHVYENELKGGKFWGIAYDLAVLGEPLPDAGVFQSRYDRIYSSTAVQPTAVMHFRSDVPCPNEHEPSDHLPVAAAFVVANR</sequence>
<dbReference type="InterPro" id="IPR050410">
    <property type="entry name" value="CCR4/nocturin_mRNA_transcr"/>
</dbReference>
<dbReference type="InterPro" id="IPR005135">
    <property type="entry name" value="Endo/exonuclease/phosphatase"/>
</dbReference>
<keyword evidence="3" id="KW-1185">Reference proteome</keyword>
<dbReference type="Pfam" id="PF03372">
    <property type="entry name" value="Exo_endo_phos"/>
    <property type="match status" value="1"/>
</dbReference>
<evidence type="ECO:0000313" key="2">
    <source>
        <dbReference type="EMBL" id="GAX21818.1"/>
    </source>
</evidence>
<dbReference type="PANTHER" id="PTHR12121:SF36">
    <property type="entry name" value="ENDONUCLEASE_EXONUCLEASE_PHOSPHATASE DOMAIN-CONTAINING PROTEIN"/>
    <property type="match status" value="1"/>
</dbReference>
<dbReference type="Proteomes" id="UP000198406">
    <property type="component" value="Unassembled WGS sequence"/>
</dbReference>
<proteinExistence type="predicted"/>
<dbReference type="InterPro" id="IPR036691">
    <property type="entry name" value="Endo/exonu/phosph_ase_sf"/>
</dbReference>
<dbReference type="GO" id="GO:0000175">
    <property type="term" value="F:3'-5'-RNA exonuclease activity"/>
    <property type="evidence" value="ECO:0007669"/>
    <property type="project" value="TreeGrafter"/>
</dbReference>